<dbReference type="GO" id="GO:0016020">
    <property type="term" value="C:membrane"/>
    <property type="evidence" value="ECO:0007669"/>
    <property type="project" value="GOC"/>
</dbReference>
<keyword evidence="5 7" id="KW-0012">Acyltransferase</keyword>
<comment type="caution">
    <text evidence="7">The sequence shown here is derived from an EMBL/GenBank/DDBJ whole genome shotgun (WGS) entry which is preliminary data.</text>
</comment>
<dbReference type="NCBIfam" id="TIGR01852">
    <property type="entry name" value="lipid_A_lpxA"/>
    <property type="match status" value="1"/>
</dbReference>
<dbReference type="AlphaFoldDB" id="A0A921MPK5"/>
<reference evidence="7" key="2">
    <citation type="submission" date="2021-09" db="EMBL/GenBank/DDBJ databases">
        <authorList>
            <person name="Gilroy R."/>
        </authorList>
    </citation>
    <scope>NUCLEOTIDE SEQUENCE</scope>
    <source>
        <strain evidence="7">CHK121-7720</strain>
    </source>
</reference>
<evidence type="ECO:0000256" key="2">
    <source>
        <dbReference type="ARBA" id="ARBA00022556"/>
    </source>
</evidence>
<evidence type="ECO:0000256" key="5">
    <source>
        <dbReference type="ARBA" id="ARBA00023315"/>
    </source>
</evidence>
<dbReference type="GO" id="GO:0008780">
    <property type="term" value="F:acyl-[acyl-carrier-protein]-UDP-N-acetylglucosamine O-acyltransferase activity"/>
    <property type="evidence" value="ECO:0007669"/>
    <property type="project" value="UniProtKB-EC"/>
</dbReference>
<dbReference type="SUPFAM" id="SSF51161">
    <property type="entry name" value="Trimeric LpxA-like enzymes"/>
    <property type="match status" value="1"/>
</dbReference>
<dbReference type="NCBIfam" id="NF003657">
    <property type="entry name" value="PRK05289.1"/>
    <property type="match status" value="1"/>
</dbReference>
<dbReference type="Gene3D" id="2.160.10.10">
    <property type="entry name" value="Hexapeptide repeat proteins"/>
    <property type="match status" value="1"/>
</dbReference>
<dbReference type="Pfam" id="PF00132">
    <property type="entry name" value="Hexapep"/>
    <property type="match status" value="1"/>
</dbReference>
<protein>
    <submittedName>
        <fullName evidence="7">Acyl-ACP--UDP-N-acetylglucosamine O-acyltransferase</fullName>
        <ecNumber evidence="7">2.3.1.129</ecNumber>
    </submittedName>
</protein>
<dbReference type="Proteomes" id="UP000757103">
    <property type="component" value="Unassembled WGS sequence"/>
</dbReference>
<organism evidence="7 8">
    <name type="scientific">Barnesiella viscericola</name>
    <dbReference type="NCBI Taxonomy" id="397865"/>
    <lineage>
        <taxon>Bacteria</taxon>
        <taxon>Pseudomonadati</taxon>
        <taxon>Bacteroidota</taxon>
        <taxon>Bacteroidia</taxon>
        <taxon>Bacteroidales</taxon>
        <taxon>Barnesiellaceae</taxon>
        <taxon>Barnesiella</taxon>
    </lineage>
</organism>
<keyword evidence="3 7" id="KW-0808">Transferase</keyword>
<keyword evidence="4" id="KW-0443">Lipid metabolism</keyword>
<dbReference type="InterPro" id="IPR010137">
    <property type="entry name" value="Lipid_A_LpxA"/>
</dbReference>
<dbReference type="PIRSF" id="PIRSF000456">
    <property type="entry name" value="UDP-GlcNAc_acltr"/>
    <property type="match status" value="1"/>
</dbReference>
<evidence type="ECO:0000256" key="4">
    <source>
        <dbReference type="ARBA" id="ARBA00023098"/>
    </source>
</evidence>
<dbReference type="EMBL" id="DYUD01000011">
    <property type="protein sequence ID" value="HJG88443.1"/>
    <property type="molecule type" value="Genomic_DNA"/>
</dbReference>
<keyword evidence="1" id="KW-0444">Lipid biosynthesis</keyword>
<reference evidence="7" key="1">
    <citation type="journal article" date="2021" name="PeerJ">
        <title>Extensive microbial diversity within the chicken gut microbiome revealed by metagenomics and culture.</title>
        <authorList>
            <person name="Gilroy R."/>
            <person name="Ravi A."/>
            <person name="Getino M."/>
            <person name="Pursley I."/>
            <person name="Horton D.L."/>
            <person name="Alikhan N.F."/>
            <person name="Baker D."/>
            <person name="Gharbi K."/>
            <person name="Hall N."/>
            <person name="Watson M."/>
            <person name="Adriaenssens E.M."/>
            <person name="Foster-Nyarko E."/>
            <person name="Jarju S."/>
            <person name="Secka A."/>
            <person name="Antonio M."/>
            <person name="Oren A."/>
            <person name="Chaudhuri R.R."/>
            <person name="La Ragione R."/>
            <person name="Hildebrand F."/>
            <person name="Pallen M.J."/>
        </authorList>
    </citation>
    <scope>NUCLEOTIDE SEQUENCE</scope>
    <source>
        <strain evidence="7">CHK121-7720</strain>
    </source>
</reference>
<evidence type="ECO:0000259" key="6">
    <source>
        <dbReference type="Pfam" id="PF13720"/>
    </source>
</evidence>
<accession>A0A921MPK5</accession>
<keyword evidence="2" id="KW-0441">Lipid A biosynthesis</keyword>
<feature type="domain" description="UDP N-acetylglucosamine O-acyltransferase C-terminal" evidence="6">
    <location>
        <begin position="173"/>
        <end position="254"/>
    </location>
</feature>
<evidence type="ECO:0000256" key="3">
    <source>
        <dbReference type="ARBA" id="ARBA00022679"/>
    </source>
</evidence>
<sequence length="261" mass="28532">MISPLAYVDPKAEIGNNVTIHPFAYIDKDVVIGDNCVIYPYASVLAGTVLGKNNRVFQGAILGAEPQDFHYKGEPTRLTVGDNNTIREYVIINRATHSDGETVIGNNICMMKGTRIGHDCRVDDDCILGIDCDLAGECHIHSKAILAGRVIVKEKCRVGSWTLVKSGCRTGKDIPPYILAAHNPIMYKGINAFILRRAGFSEATIENIALAYRQVYSSGTSLENAILRIKEVVTPSPEIDYILKFFAESKMGIIATIGEGQ</sequence>
<proteinExistence type="predicted"/>
<dbReference type="Pfam" id="PF13720">
    <property type="entry name" value="Acetyltransf_11"/>
    <property type="match status" value="1"/>
</dbReference>
<evidence type="ECO:0000313" key="7">
    <source>
        <dbReference type="EMBL" id="HJG88443.1"/>
    </source>
</evidence>
<name>A0A921MPK5_9BACT</name>
<evidence type="ECO:0000256" key="1">
    <source>
        <dbReference type="ARBA" id="ARBA00022516"/>
    </source>
</evidence>
<gene>
    <name evidence="7" type="primary">lpxA</name>
    <name evidence="7" type="ORF">K8U91_03050</name>
</gene>
<dbReference type="EC" id="2.3.1.129" evidence="7"/>
<dbReference type="RefSeq" id="WP_272960899.1">
    <property type="nucleotide sequence ID" value="NZ_CAKMIC010000005.1"/>
</dbReference>
<dbReference type="InterPro" id="IPR029098">
    <property type="entry name" value="Acetyltransf_C"/>
</dbReference>
<dbReference type="Gene3D" id="1.20.1180.10">
    <property type="entry name" value="Udp N-acetylglucosamine O-acyltransferase, C-terminal domain"/>
    <property type="match status" value="1"/>
</dbReference>
<dbReference type="PANTHER" id="PTHR43480">
    <property type="entry name" value="ACYL-[ACYL-CARRIER-PROTEIN]--UDP-N-ACETYLGLUCOSAMINE O-ACYLTRANSFERASE"/>
    <property type="match status" value="1"/>
</dbReference>
<dbReference type="InterPro" id="IPR037157">
    <property type="entry name" value="Acetyltransf_C_sf"/>
</dbReference>
<evidence type="ECO:0000313" key="8">
    <source>
        <dbReference type="Proteomes" id="UP000757103"/>
    </source>
</evidence>
<dbReference type="PANTHER" id="PTHR43480:SF1">
    <property type="entry name" value="ACYL-[ACYL-CARRIER-PROTEIN]--UDP-N-ACETYLGLUCOSAMINE O-ACYLTRANSFERASE, MITOCHONDRIAL-RELATED"/>
    <property type="match status" value="1"/>
</dbReference>
<dbReference type="GO" id="GO:0009245">
    <property type="term" value="P:lipid A biosynthetic process"/>
    <property type="evidence" value="ECO:0007669"/>
    <property type="project" value="UniProtKB-KW"/>
</dbReference>
<dbReference type="InterPro" id="IPR001451">
    <property type="entry name" value="Hexapep"/>
</dbReference>
<dbReference type="InterPro" id="IPR011004">
    <property type="entry name" value="Trimer_LpxA-like_sf"/>
</dbReference>